<protein>
    <recommendedName>
        <fullName evidence="4">3',5'-cyclic-nucleotide phosphodiesterase</fullName>
    </recommendedName>
</protein>
<feature type="region of interest" description="Disordered" evidence="1">
    <location>
        <begin position="64"/>
        <end position="95"/>
    </location>
</feature>
<evidence type="ECO:0000256" key="1">
    <source>
        <dbReference type="SAM" id="MobiDB-lite"/>
    </source>
</evidence>
<dbReference type="EMBL" id="JAFCJH010000032">
    <property type="protein sequence ID" value="MBR0798940.1"/>
    <property type="molecule type" value="Genomic_DNA"/>
</dbReference>
<name>A0ABS5FQA1_9BRAD</name>
<organism evidence="2 3">
    <name type="scientific">Bradyrhizobium jicamae</name>
    <dbReference type="NCBI Taxonomy" id="280332"/>
    <lineage>
        <taxon>Bacteria</taxon>
        <taxon>Pseudomonadati</taxon>
        <taxon>Pseudomonadota</taxon>
        <taxon>Alphaproteobacteria</taxon>
        <taxon>Hyphomicrobiales</taxon>
        <taxon>Nitrobacteraceae</taxon>
        <taxon>Bradyrhizobium</taxon>
    </lineage>
</organism>
<feature type="compositionally biased region" description="Basic residues" evidence="1">
    <location>
        <begin position="77"/>
        <end position="95"/>
    </location>
</feature>
<evidence type="ECO:0008006" key="4">
    <source>
        <dbReference type="Google" id="ProtNLM"/>
    </source>
</evidence>
<accession>A0ABS5FQA1</accession>
<reference evidence="3" key="1">
    <citation type="journal article" date="2021" name="ISME J.">
        <title>Evolutionary origin and ecological implication of a unique nif island in free-living Bradyrhizobium lineages.</title>
        <authorList>
            <person name="Tao J."/>
        </authorList>
    </citation>
    <scope>NUCLEOTIDE SEQUENCE [LARGE SCALE GENOMIC DNA]</scope>
    <source>
        <strain evidence="3">SZCCT0434</strain>
    </source>
</reference>
<comment type="caution">
    <text evidence="2">The sequence shown here is derived from an EMBL/GenBank/DDBJ whole genome shotgun (WGS) entry which is preliminary data.</text>
</comment>
<gene>
    <name evidence="2" type="ORF">JQ615_26475</name>
</gene>
<keyword evidence="3" id="KW-1185">Reference proteome</keyword>
<feature type="compositionally biased region" description="Basic and acidic residues" evidence="1">
    <location>
        <begin position="64"/>
        <end position="73"/>
    </location>
</feature>
<evidence type="ECO:0000313" key="2">
    <source>
        <dbReference type="EMBL" id="MBR0798940.1"/>
    </source>
</evidence>
<evidence type="ECO:0000313" key="3">
    <source>
        <dbReference type="Proteomes" id="UP001315278"/>
    </source>
</evidence>
<dbReference type="Proteomes" id="UP001315278">
    <property type="component" value="Unassembled WGS sequence"/>
</dbReference>
<sequence length="95" mass="10487">MGLAVALLPTSSEAYTDEEQQACTPDAFRLCGPEIPDVDRITACMIRNKAQLSPACRAFFRSPEREDVAERSVRRPAATHRKPHKPKKPVKPAAS</sequence>
<proteinExistence type="predicted"/>